<dbReference type="GO" id="GO:0000166">
    <property type="term" value="F:nucleotide binding"/>
    <property type="evidence" value="ECO:0007669"/>
    <property type="project" value="UniProtKB-KW"/>
</dbReference>
<dbReference type="GO" id="GO:0070482">
    <property type="term" value="P:response to oxygen levels"/>
    <property type="evidence" value="ECO:0007669"/>
    <property type="project" value="TreeGrafter"/>
</dbReference>
<evidence type="ECO:0000256" key="3">
    <source>
        <dbReference type="ARBA" id="ARBA00023293"/>
    </source>
</evidence>
<keyword evidence="3" id="KW-0141">cGMP biosynthesis</keyword>
<dbReference type="GO" id="GO:0004383">
    <property type="term" value="F:guanylate cyclase activity"/>
    <property type="evidence" value="ECO:0007669"/>
    <property type="project" value="UniProtKB-EC"/>
</dbReference>
<dbReference type="InterPro" id="IPR042463">
    <property type="entry name" value="HNOB_dom_associated_sf"/>
</dbReference>
<dbReference type="Pfam" id="PF07701">
    <property type="entry name" value="HNOBA"/>
    <property type="match status" value="1"/>
</dbReference>
<dbReference type="InterPro" id="IPR011645">
    <property type="entry name" value="HNOB_dom_associated"/>
</dbReference>
<dbReference type="AlphaFoldDB" id="A0A914D592"/>
<protein>
    <recommendedName>
        <fullName evidence="1">guanylate cyclase</fullName>
        <ecNumber evidence="1">4.6.1.2</ecNumber>
    </recommendedName>
</protein>
<dbReference type="FunFam" id="3.30.450.260:FF:000002">
    <property type="entry name" value="guanylate cyclase soluble subunit alpha-2"/>
    <property type="match status" value="1"/>
</dbReference>
<dbReference type="Proteomes" id="UP000887540">
    <property type="component" value="Unplaced"/>
</dbReference>
<keyword evidence="5" id="KW-1185">Reference proteome</keyword>
<sequence length="225" mass="26325">MKGIVEICAEILFGLKIEMTVLQINNETNLNQTYQHYIYNVKSLDKLPLFVAPNAKKVVLQVPKEHAEIVTMKDFCLMSPTHICFDKKMLIEHCGEFLQKELGFSSKHPTHLATLFEIIQPDYESMNFKNITKNINAPYMFRLKKNMKRNHKETCDKLLLIGQMYLINNGESLLFINSPYITTAMELKKTNMYISDFSKSDTTRDLIFLNQSRLYRNNAKYVFIF</sequence>
<evidence type="ECO:0000256" key="2">
    <source>
        <dbReference type="ARBA" id="ARBA00022741"/>
    </source>
</evidence>
<reference evidence="6" key="1">
    <citation type="submission" date="2022-11" db="UniProtKB">
        <authorList>
            <consortium name="WormBaseParasite"/>
        </authorList>
    </citation>
    <scope>IDENTIFICATION</scope>
</reference>
<evidence type="ECO:0000259" key="4">
    <source>
        <dbReference type="Pfam" id="PF07701"/>
    </source>
</evidence>
<proteinExistence type="predicted"/>
<feature type="domain" description="Haem NO binding associated" evidence="4">
    <location>
        <begin position="70"/>
        <end position="214"/>
    </location>
</feature>
<evidence type="ECO:0000313" key="6">
    <source>
        <dbReference type="WBParaSite" id="ACRNAN_scaffold1933.g16738.t1"/>
    </source>
</evidence>
<dbReference type="PANTHER" id="PTHR45655:SF1">
    <property type="entry name" value="SOLUBLE GUANYLATE CYCLASE GCY-37"/>
    <property type="match status" value="1"/>
</dbReference>
<dbReference type="EC" id="4.6.1.2" evidence="1"/>
<name>A0A914D592_9BILA</name>
<dbReference type="GO" id="GO:0019934">
    <property type="term" value="P:cGMP-mediated signaling"/>
    <property type="evidence" value="ECO:0007669"/>
    <property type="project" value="TreeGrafter"/>
</dbReference>
<dbReference type="PANTHER" id="PTHR45655">
    <property type="entry name" value="GUANYLATE CYCLASE SOLUBLE SUBUNIT BETA-2"/>
    <property type="match status" value="1"/>
</dbReference>
<organism evidence="5 6">
    <name type="scientific">Acrobeloides nanus</name>
    <dbReference type="NCBI Taxonomy" id="290746"/>
    <lineage>
        <taxon>Eukaryota</taxon>
        <taxon>Metazoa</taxon>
        <taxon>Ecdysozoa</taxon>
        <taxon>Nematoda</taxon>
        <taxon>Chromadorea</taxon>
        <taxon>Rhabditida</taxon>
        <taxon>Tylenchina</taxon>
        <taxon>Cephalobomorpha</taxon>
        <taxon>Cephaloboidea</taxon>
        <taxon>Cephalobidae</taxon>
        <taxon>Acrobeloides</taxon>
    </lineage>
</organism>
<evidence type="ECO:0000256" key="1">
    <source>
        <dbReference type="ARBA" id="ARBA00012202"/>
    </source>
</evidence>
<dbReference type="Gene3D" id="3.30.450.260">
    <property type="entry name" value="Haem NO binding associated domain"/>
    <property type="match status" value="1"/>
</dbReference>
<keyword evidence="2" id="KW-0547">Nucleotide-binding</keyword>
<dbReference type="GO" id="GO:0008074">
    <property type="term" value="C:guanylate cyclase complex, soluble"/>
    <property type="evidence" value="ECO:0007669"/>
    <property type="project" value="TreeGrafter"/>
</dbReference>
<accession>A0A914D592</accession>
<evidence type="ECO:0000313" key="5">
    <source>
        <dbReference type="Proteomes" id="UP000887540"/>
    </source>
</evidence>
<dbReference type="WBParaSite" id="ACRNAN_scaffold1933.g16738.t1">
    <property type="protein sequence ID" value="ACRNAN_scaffold1933.g16738.t1"/>
    <property type="gene ID" value="ACRNAN_scaffold1933.g16738"/>
</dbReference>